<keyword evidence="1" id="KW-1133">Transmembrane helix</keyword>
<organism evidence="2 3">
    <name type="scientific">Peloplasma aerotolerans</name>
    <dbReference type="NCBI Taxonomy" id="3044389"/>
    <lineage>
        <taxon>Bacteria</taxon>
        <taxon>Bacillati</taxon>
        <taxon>Mycoplasmatota</taxon>
        <taxon>Mollicutes</taxon>
        <taxon>Acholeplasmatales</taxon>
        <taxon>Acholeplasmataceae</taxon>
        <taxon>Peloplasma</taxon>
    </lineage>
</organism>
<feature type="transmembrane region" description="Helical" evidence="1">
    <location>
        <begin position="20"/>
        <end position="38"/>
    </location>
</feature>
<feature type="transmembrane region" description="Helical" evidence="1">
    <location>
        <begin position="150"/>
        <end position="174"/>
    </location>
</feature>
<keyword evidence="3" id="KW-1185">Reference proteome</keyword>
<dbReference type="AlphaFoldDB" id="A0AAW6U551"/>
<feature type="transmembrane region" description="Helical" evidence="1">
    <location>
        <begin position="115"/>
        <end position="138"/>
    </location>
</feature>
<keyword evidence="1" id="KW-0812">Transmembrane</keyword>
<dbReference type="Proteomes" id="UP001431532">
    <property type="component" value="Unassembled WGS sequence"/>
</dbReference>
<evidence type="ECO:0000256" key="1">
    <source>
        <dbReference type="SAM" id="Phobius"/>
    </source>
</evidence>
<keyword evidence="1" id="KW-0472">Membrane</keyword>
<gene>
    <name evidence="2" type="ORF">QJ521_05570</name>
</gene>
<evidence type="ECO:0000313" key="2">
    <source>
        <dbReference type="EMBL" id="MDI6453022.1"/>
    </source>
</evidence>
<dbReference type="Pfam" id="PF12822">
    <property type="entry name" value="ECF_trnsprt"/>
    <property type="match status" value="1"/>
</dbReference>
<name>A0AAW6U551_9MOLU</name>
<sequence length="189" mass="21065">MNSNNEQFQKIKNNPIKKMVLASLFMALGIILPFFTAGPELGSIFLPMHIPILLCGLICGPKYGLTVGLITPIFRSVLFGLPPMFPIALTMTFELAAYGFFIGLFYLMFPKKIGYVYASLAIAMLLGRFVYGAAAAIFYPMAGFNFSFEIFITAAFVTGLPGILIQITFIPIFFHYLMRANILPDFEQR</sequence>
<accession>A0AAW6U551</accession>
<proteinExistence type="predicted"/>
<dbReference type="InterPro" id="IPR024529">
    <property type="entry name" value="ECF_trnsprt_substrate-spec"/>
</dbReference>
<comment type="caution">
    <text evidence="2">The sequence shown here is derived from an EMBL/GenBank/DDBJ whole genome shotgun (WGS) entry which is preliminary data.</text>
</comment>
<dbReference type="EMBL" id="JASCXW010000015">
    <property type="protein sequence ID" value="MDI6453022.1"/>
    <property type="molecule type" value="Genomic_DNA"/>
</dbReference>
<protein>
    <submittedName>
        <fullName evidence="2">ECF transporter S component</fullName>
    </submittedName>
</protein>
<reference evidence="2" key="1">
    <citation type="submission" date="2023-05" db="EMBL/GenBank/DDBJ databases">
        <title>Mariniplasma microaerophilum sp. nov., a novel anaerobic mollicute isolated from terrestrial mud volcano, Taman Peninsula, Russia.</title>
        <authorList>
            <person name="Khomyakova M.A."/>
            <person name="Merkel A.Y."/>
            <person name="Slobodkin A.I."/>
        </authorList>
    </citation>
    <scope>NUCLEOTIDE SEQUENCE</scope>
    <source>
        <strain evidence="2">M4Ah</strain>
    </source>
</reference>
<evidence type="ECO:0000313" key="3">
    <source>
        <dbReference type="Proteomes" id="UP001431532"/>
    </source>
</evidence>
<feature type="transmembrane region" description="Helical" evidence="1">
    <location>
        <begin position="86"/>
        <end position="109"/>
    </location>
</feature>
<dbReference type="GO" id="GO:0022857">
    <property type="term" value="F:transmembrane transporter activity"/>
    <property type="evidence" value="ECO:0007669"/>
    <property type="project" value="InterPro"/>
</dbReference>
<dbReference type="RefSeq" id="WP_282839449.1">
    <property type="nucleotide sequence ID" value="NZ_JASCXW010000015.1"/>
</dbReference>
<dbReference type="Gene3D" id="1.10.1760.20">
    <property type="match status" value="1"/>
</dbReference>